<dbReference type="EMBL" id="CAJNOU010000457">
    <property type="protein sequence ID" value="CAF1003215.1"/>
    <property type="molecule type" value="Genomic_DNA"/>
</dbReference>
<dbReference type="GO" id="GO:0005737">
    <property type="term" value="C:cytoplasm"/>
    <property type="evidence" value="ECO:0007669"/>
    <property type="project" value="TreeGrafter"/>
</dbReference>
<feature type="transmembrane region" description="Helical" evidence="13">
    <location>
        <begin position="777"/>
        <end position="797"/>
    </location>
</feature>
<evidence type="ECO:0000313" key="15">
    <source>
        <dbReference type="Proteomes" id="UP000663889"/>
    </source>
</evidence>
<dbReference type="EC" id="2.4.1.1" evidence="11"/>
<evidence type="ECO:0000256" key="7">
    <source>
        <dbReference type="ARBA" id="ARBA00023277"/>
    </source>
</evidence>
<evidence type="ECO:0000256" key="9">
    <source>
        <dbReference type="ARBA" id="ARBA00037413"/>
    </source>
</evidence>
<feature type="transmembrane region" description="Helical" evidence="13">
    <location>
        <begin position="829"/>
        <end position="850"/>
    </location>
</feature>
<evidence type="ECO:0000256" key="10">
    <source>
        <dbReference type="ARBA" id="ARBA00046783"/>
    </source>
</evidence>
<comment type="subunit">
    <text evidence="10">Homodimer; enzymatically active. Interacts with PPP1R3B; recruits the phosphatase PP1 which dephosphorylates and inactivates PYGL/glycogen phosphorylase.</text>
</comment>
<protein>
    <recommendedName>
        <fullName evidence="11">Alpha-1,4 glucan phosphorylase</fullName>
        <ecNumber evidence="11">2.4.1.1</ecNumber>
    </recommendedName>
</protein>
<keyword evidence="13" id="KW-0472">Membrane</keyword>
<dbReference type="Pfam" id="PF00343">
    <property type="entry name" value="Phosphorylase"/>
    <property type="match status" value="1"/>
</dbReference>
<evidence type="ECO:0000256" key="12">
    <source>
        <dbReference type="SAM" id="MobiDB-lite"/>
    </source>
</evidence>
<feature type="compositionally biased region" description="Polar residues" evidence="12">
    <location>
        <begin position="54"/>
        <end position="63"/>
    </location>
</feature>
<gene>
    <name evidence="14" type="ORF">SEV965_LOCUS10895</name>
</gene>
<comment type="caution">
    <text evidence="14">The sequence shown here is derived from an EMBL/GenBank/DDBJ whole genome shotgun (WGS) entry which is preliminary data.</text>
</comment>
<dbReference type="FunFam" id="3.40.50.2000:FF:000005">
    <property type="entry name" value="Alpha-1,4 glucan phosphorylase"/>
    <property type="match status" value="1"/>
</dbReference>
<evidence type="ECO:0000256" key="4">
    <source>
        <dbReference type="ARBA" id="ARBA00022676"/>
    </source>
</evidence>
<evidence type="ECO:0000256" key="6">
    <source>
        <dbReference type="ARBA" id="ARBA00022898"/>
    </source>
</evidence>
<keyword evidence="3" id="KW-0321">Glycogen metabolism</keyword>
<comment type="catalytic activity">
    <reaction evidence="8">
        <text>[(1-&gt;4)-alpha-D-glucosyl](n) + phosphate = [(1-&gt;4)-alpha-D-glucosyl](n-1) + alpha-D-glucose 1-phosphate</text>
        <dbReference type="Rhea" id="RHEA:41732"/>
        <dbReference type="Rhea" id="RHEA-COMP:9584"/>
        <dbReference type="Rhea" id="RHEA-COMP:9586"/>
        <dbReference type="ChEBI" id="CHEBI:15444"/>
        <dbReference type="ChEBI" id="CHEBI:43474"/>
        <dbReference type="ChEBI" id="CHEBI:58601"/>
        <dbReference type="EC" id="2.4.1.1"/>
    </reaction>
    <physiologicalReaction direction="left-to-right" evidence="8">
        <dbReference type="Rhea" id="RHEA:41733"/>
    </physiologicalReaction>
</comment>
<dbReference type="AlphaFoldDB" id="A0A814H007"/>
<reference evidence="14" key="1">
    <citation type="submission" date="2021-02" db="EMBL/GenBank/DDBJ databases">
        <authorList>
            <person name="Nowell W R."/>
        </authorList>
    </citation>
    <scope>NUCLEOTIDE SEQUENCE</scope>
</reference>
<evidence type="ECO:0000256" key="2">
    <source>
        <dbReference type="ARBA" id="ARBA00006047"/>
    </source>
</evidence>
<dbReference type="InterPro" id="IPR035090">
    <property type="entry name" value="Pyridoxal_P_attach_site"/>
</dbReference>
<dbReference type="CDD" id="cd04300">
    <property type="entry name" value="GT35_Glycogen_Phosphorylase"/>
    <property type="match status" value="1"/>
</dbReference>
<feature type="region of interest" description="Disordered" evidence="12">
    <location>
        <begin position="21"/>
        <end position="65"/>
    </location>
</feature>
<dbReference type="FunFam" id="3.40.50.2000:FF:000002">
    <property type="entry name" value="Alpha-1,4 glucan phosphorylase"/>
    <property type="match status" value="1"/>
</dbReference>
<evidence type="ECO:0000256" key="11">
    <source>
        <dbReference type="RuleBase" id="RU000587"/>
    </source>
</evidence>
<sequence length="909" mass="104552">MEQAKSALKTVQTTVTNSIKDFIGADKGNKNNEQNSSATKDESTSSETYETTDASKSSGSRPRQLSIRDIPMLENVQEFKKIFNRHLHFTVAKDRDIATSQDYYTAVAYTVRDHLIGRWIRTNQHHFENDEKRVYYFSLEFHMGRALSNCLINLGIEDAVNEALSQMGLNLEELEELEPDAALGNGGLGRLAACFLDSMATLGFAGYGYGLRYDYGIFAQKIQDGYQIEYPDSWLKFGTPWEIGRPEHLIPINFYGKVIDDENGKKKWIDTEIIHAMPYDAPTPGYNNNIVNTLRLWSAKARGEFNFQFFNAGDYIRAVAEESLAENITRVLYPNDNFDEGKILRLKQEYFLVSASLQDIIRRFKNSKIFSNKNKKIDFTYFPEKTAIQLNDTHPALTVAELMRLLIDEENLEWNQAFDITKKVIAFTNHTLLPEALERWPIDMFKKLLPRHFQIITDINSHHLDLVRKKWPDDEERVKRMSIIGGEKQVVNMGYLSVVGSHVVNGVAQLHSNLLKSTIFKDFYELNPEKFQNKTNGITPRRWLLTCNPDLSELISSKIGDDWITDLRELSKLRNYIDNEQFIHDLQQVKLENKKRLVKVLENDFKIKVNPNTMFDIQVKRIHEYKRQLLNCLHVITLYNRIKDNPNIDIVPRTVIFSGKSAPGYPTAKLIIKLICNVARTVSDDPAVGERLKVIFLENYRVSLAEKIVPAVDLSEQISLAGLEASGTGNMKMMLNGALTIGTYDGANIEIDEEVGRDNIFIFGVKYLNDCPIQSNLPVYLLVVGSMGLVRVLNLLWKQFRRRRMRKLEGVELDQEEETDDNGSDFTDAVLNLFLLAWFIVGQFWTWSVFMPNFEFGLENPNNYCHRNVYIFTLIHIGFVYVMFLATIFFLIALTCCARFPHLIIKTPR</sequence>
<dbReference type="GO" id="GO:0008184">
    <property type="term" value="F:glycogen phosphorylase activity"/>
    <property type="evidence" value="ECO:0007669"/>
    <property type="project" value="InterPro"/>
</dbReference>
<proteinExistence type="inferred from homology"/>
<organism evidence="14 15">
    <name type="scientific">Rotaria sordida</name>
    <dbReference type="NCBI Taxonomy" id="392033"/>
    <lineage>
        <taxon>Eukaryota</taxon>
        <taxon>Metazoa</taxon>
        <taxon>Spiralia</taxon>
        <taxon>Gnathifera</taxon>
        <taxon>Rotifera</taxon>
        <taxon>Eurotatoria</taxon>
        <taxon>Bdelloidea</taxon>
        <taxon>Philodinida</taxon>
        <taxon>Philodinidae</taxon>
        <taxon>Rotaria</taxon>
    </lineage>
</organism>
<dbReference type="PROSITE" id="PS00102">
    <property type="entry name" value="PHOSPHORYLASE"/>
    <property type="match status" value="1"/>
</dbReference>
<dbReference type="Proteomes" id="UP000663889">
    <property type="component" value="Unassembled WGS sequence"/>
</dbReference>
<feature type="transmembrane region" description="Helical" evidence="13">
    <location>
        <begin position="870"/>
        <end position="900"/>
    </location>
</feature>
<keyword evidence="5 11" id="KW-0808">Transferase</keyword>
<evidence type="ECO:0000256" key="3">
    <source>
        <dbReference type="ARBA" id="ARBA00022600"/>
    </source>
</evidence>
<dbReference type="GO" id="GO:0030170">
    <property type="term" value="F:pyridoxal phosphate binding"/>
    <property type="evidence" value="ECO:0007669"/>
    <property type="project" value="InterPro"/>
</dbReference>
<evidence type="ECO:0000313" key="14">
    <source>
        <dbReference type="EMBL" id="CAF1003215.1"/>
    </source>
</evidence>
<dbReference type="InterPro" id="IPR000811">
    <property type="entry name" value="Glyco_trans_35"/>
</dbReference>
<evidence type="ECO:0000256" key="13">
    <source>
        <dbReference type="SAM" id="Phobius"/>
    </source>
</evidence>
<evidence type="ECO:0000256" key="5">
    <source>
        <dbReference type="ARBA" id="ARBA00022679"/>
    </source>
</evidence>
<comment type="similarity">
    <text evidence="2 11">Belongs to the glycogen phosphorylase family.</text>
</comment>
<keyword evidence="4 11" id="KW-0328">Glycosyltransferase</keyword>
<name>A0A814H007_9BILA</name>
<comment type="function">
    <text evidence="9 11">Allosteric enzyme that catalyzes the rate-limiting step in glycogen catabolism, the phosphorolytic cleavage of glycogen to produce glucose-1-phosphate, and plays a central role in maintaining cellular and organismal glucose homeostasis.</text>
</comment>
<dbReference type="PANTHER" id="PTHR11468:SF3">
    <property type="entry name" value="GLYCOGEN PHOSPHORYLASE, LIVER FORM"/>
    <property type="match status" value="1"/>
</dbReference>
<dbReference type="NCBIfam" id="TIGR02093">
    <property type="entry name" value="P_ylase"/>
    <property type="match status" value="1"/>
</dbReference>
<keyword evidence="6 11" id="KW-0663">Pyridoxal phosphate</keyword>
<evidence type="ECO:0000256" key="8">
    <source>
        <dbReference type="ARBA" id="ARBA00036074"/>
    </source>
</evidence>
<dbReference type="GO" id="GO:0005980">
    <property type="term" value="P:glycogen catabolic process"/>
    <property type="evidence" value="ECO:0007669"/>
    <property type="project" value="TreeGrafter"/>
</dbReference>
<dbReference type="InterPro" id="IPR011833">
    <property type="entry name" value="Glycg_phsphrylas"/>
</dbReference>
<keyword evidence="13" id="KW-1133">Transmembrane helix</keyword>
<keyword evidence="7 11" id="KW-0119">Carbohydrate metabolism</keyword>
<dbReference type="SUPFAM" id="SSF53756">
    <property type="entry name" value="UDP-Glycosyltransferase/glycogen phosphorylase"/>
    <property type="match status" value="1"/>
</dbReference>
<keyword evidence="13" id="KW-0812">Transmembrane</keyword>
<dbReference type="PANTHER" id="PTHR11468">
    <property type="entry name" value="GLYCOGEN PHOSPHORYLASE"/>
    <property type="match status" value="1"/>
</dbReference>
<dbReference type="Gene3D" id="3.40.50.2000">
    <property type="entry name" value="Glycogen Phosphorylase B"/>
    <property type="match status" value="2"/>
</dbReference>
<accession>A0A814H007</accession>
<comment type="cofactor">
    <cofactor evidence="1 11">
        <name>pyridoxal 5'-phosphate</name>
        <dbReference type="ChEBI" id="CHEBI:597326"/>
    </cofactor>
</comment>
<evidence type="ECO:0000256" key="1">
    <source>
        <dbReference type="ARBA" id="ARBA00001933"/>
    </source>
</evidence>